<feature type="transmembrane region" description="Helical" evidence="1">
    <location>
        <begin position="6"/>
        <end position="24"/>
    </location>
</feature>
<accession>A0A8S5RML7</accession>
<keyword evidence="1" id="KW-0472">Membrane</keyword>
<organism evidence="2">
    <name type="scientific">virus sp. ctviY17</name>
    <dbReference type="NCBI Taxonomy" id="2825828"/>
    <lineage>
        <taxon>Viruses</taxon>
    </lineage>
</organism>
<dbReference type="Gene3D" id="1.10.287.110">
    <property type="entry name" value="DnaJ domain"/>
    <property type="match status" value="1"/>
</dbReference>
<keyword evidence="1" id="KW-1133">Transmembrane helix</keyword>
<keyword evidence="1" id="KW-0812">Transmembrane</keyword>
<name>A0A8S5RML7_9VIRU</name>
<proteinExistence type="predicted"/>
<dbReference type="SUPFAM" id="SSF46565">
    <property type="entry name" value="Chaperone J-domain"/>
    <property type="match status" value="1"/>
</dbReference>
<dbReference type="EMBL" id="BK059120">
    <property type="protein sequence ID" value="DAE32361.1"/>
    <property type="molecule type" value="Genomic_DNA"/>
</dbReference>
<reference evidence="2" key="1">
    <citation type="journal article" date="2021" name="Proc. Natl. Acad. Sci. U.S.A.">
        <title>A Catalog of Tens of Thousands of Viruses from Human Metagenomes Reveals Hidden Associations with Chronic Diseases.</title>
        <authorList>
            <person name="Tisza M.J."/>
            <person name="Buck C.B."/>
        </authorList>
    </citation>
    <scope>NUCLEOTIDE SEQUENCE</scope>
    <source>
        <strain evidence="2">CtviY17</strain>
    </source>
</reference>
<sequence>MGPNINFAIAYAIGCLIVEVIVILRYEKKIDKLRESNRRLILDNISYRAVLSVTPNTTYNKEETRSDVKDAVKYAMKKSHPDNGGSADDFRKFRELYEEMESK</sequence>
<evidence type="ECO:0000256" key="1">
    <source>
        <dbReference type="SAM" id="Phobius"/>
    </source>
</evidence>
<dbReference type="InterPro" id="IPR036869">
    <property type="entry name" value="J_dom_sf"/>
</dbReference>
<protein>
    <submittedName>
        <fullName evidence="2">Mitochondrial import inner membrane translocase-fold, CHAPERONE, PROTEIN TRANSPORT</fullName>
    </submittedName>
</protein>
<evidence type="ECO:0000313" key="2">
    <source>
        <dbReference type="EMBL" id="DAE32361.1"/>
    </source>
</evidence>